<reference evidence="1" key="1">
    <citation type="submission" date="2019-10" db="EMBL/GenBank/DDBJ databases">
        <authorList>
            <person name="Zhang R."/>
            <person name="Pan Y."/>
            <person name="Wang J."/>
            <person name="Ma R."/>
            <person name="Yu S."/>
        </authorList>
    </citation>
    <scope>NUCLEOTIDE SEQUENCE</scope>
    <source>
        <strain evidence="1">LA-IB0</strain>
        <tissue evidence="1">Leaf</tissue>
    </source>
</reference>
<name>A0AAV6XRG7_9LAMI</name>
<dbReference type="Pfam" id="PF05553">
    <property type="entry name" value="DUF761"/>
    <property type="match status" value="1"/>
</dbReference>
<dbReference type="AlphaFoldDB" id="A0AAV6XRG7"/>
<evidence type="ECO:0000313" key="2">
    <source>
        <dbReference type="Proteomes" id="UP000826271"/>
    </source>
</evidence>
<sequence length="138" mass="15987">MRMLASKYLAVKAKMRATETHLIIHSLLLRDKKMVQHLFHRGTLPNTFEDEDYHQSHNIIAAASFIHNPNATTSIIENKMGAQTDDENPASMILEMVKNDKGQEFRLENDIDRVADLFIQRFHQQIRLQKLHPESPLS</sequence>
<dbReference type="Proteomes" id="UP000826271">
    <property type="component" value="Unassembled WGS sequence"/>
</dbReference>
<gene>
    <name evidence="1" type="ORF">BUALT_Bualt06G0148500</name>
</gene>
<protein>
    <submittedName>
        <fullName evidence="1">Uncharacterized protein</fullName>
    </submittedName>
</protein>
<organism evidence="1 2">
    <name type="scientific">Buddleja alternifolia</name>
    <dbReference type="NCBI Taxonomy" id="168488"/>
    <lineage>
        <taxon>Eukaryota</taxon>
        <taxon>Viridiplantae</taxon>
        <taxon>Streptophyta</taxon>
        <taxon>Embryophyta</taxon>
        <taxon>Tracheophyta</taxon>
        <taxon>Spermatophyta</taxon>
        <taxon>Magnoliopsida</taxon>
        <taxon>eudicotyledons</taxon>
        <taxon>Gunneridae</taxon>
        <taxon>Pentapetalae</taxon>
        <taxon>asterids</taxon>
        <taxon>lamiids</taxon>
        <taxon>Lamiales</taxon>
        <taxon>Scrophulariaceae</taxon>
        <taxon>Buddlejeae</taxon>
        <taxon>Buddleja</taxon>
    </lineage>
</organism>
<proteinExistence type="predicted"/>
<dbReference type="PANTHER" id="PTHR33450">
    <property type="entry name" value="EMB|CAB67623.1-RELATED"/>
    <property type="match status" value="1"/>
</dbReference>
<evidence type="ECO:0000313" key="1">
    <source>
        <dbReference type="EMBL" id="KAG8381698.1"/>
    </source>
</evidence>
<keyword evidence="2" id="KW-1185">Reference proteome</keyword>
<accession>A0AAV6XRG7</accession>
<comment type="caution">
    <text evidence="1">The sequence shown here is derived from an EMBL/GenBank/DDBJ whole genome shotgun (WGS) entry which is preliminary data.</text>
</comment>
<dbReference type="InterPro" id="IPR008480">
    <property type="entry name" value="DUF761_pln"/>
</dbReference>
<dbReference type="PANTHER" id="PTHR33450:SF12">
    <property type="entry name" value="COTTON FIBER PROTEIN"/>
    <property type="match status" value="1"/>
</dbReference>
<dbReference type="EMBL" id="WHWC01000006">
    <property type="protein sequence ID" value="KAG8381698.1"/>
    <property type="molecule type" value="Genomic_DNA"/>
</dbReference>